<comment type="caution">
    <text evidence="1">The sequence shown here is derived from an EMBL/GenBank/DDBJ whole genome shotgun (WGS) entry which is preliminary data.</text>
</comment>
<accession>A0A8K0KMR4</accession>
<reference evidence="1" key="1">
    <citation type="submission" date="2013-04" db="EMBL/GenBank/DDBJ databases">
        <authorList>
            <person name="Qu J."/>
            <person name="Murali S.C."/>
            <person name="Bandaranaike D."/>
            <person name="Bellair M."/>
            <person name="Blankenburg K."/>
            <person name="Chao H."/>
            <person name="Dinh H."/>
            <person name="Doddapaneni H."/>
            <person name="Downs B."/>
            <person name="Dugan-Rocha S."/>
            <person name="Elkadiri S."/>
            <person name="Gnanaolivu R.D."/>
            <person name="Hernandez B."/>
            <person name="Javaid M."/>
            <person name="Jayaseelan J.C."/>
            <person name="Lee S."/>
            <person name="Li M."/>
            <person name="Ming W."/>
            <person name="Munidasa M."/>
            <person name="Muniz J."/>
            <person name="Nguyen L."/>
            <person name="Ongeri F."/>
            <person name="Osuji N."/>
            <person name="Pu L.-L."/>
            <person name="Puazo M."/>
            <person name="Qu C."/>
            <person name="Quiroz J."/>
            <person name="Raj R."/>
            <person name="Weissenberger G."/>
            <person name="Xin Y."/>
            <person name="Zou X."/>
            <person name="Han Y."/>
            <person name="Richards S."/>
            <person name="Worley K."/>
            <person name="Muzny D."/>
            <person name="Gibbs R."/>
        </authorList>
    </citation>
    <scope>NUCLEOTIDE SEQUENCE</scope>
    <source>
        <strain evidence="1">Sampled in the wild</strain>
    </source>
</reference>
<proteinExistence type="predicted"/>
<dbReference type="Proteomes" id="UP000792457">
    <property type="component" value="Unassembled WGS sequence"/>
</dbReference>
<name>A0A8K0KMR4_LADFU</name>
<reference evidence="1" key="2">
    <citation type="submission" date="2017-10" db="EMBL/GenBank/DDBJ databases">
        <title>Ladona fulva Genome sequencing and assembly.</title>
        <authorList>
            <person name="Murali S."/>
            <person name="Richards S."/>
            <person name="Bandaranaike D."/>
            <person name="Bellair M."/>
            <person name="Blankenburg K."/>
            <person name="Chao H."/>
            <person name="Dinh H."/>
            <person name="Doddapaneni H."/>
            <person name="Dugan-Rocha S."/>
            <person name="Elkadiri S."/>
            <person name="Gnanaolivu R."/>
            <person name="Hernandez B."/>
            <person name="Skinner E."/>
            <person name="Javaid M."/>
            <person name="Lee S."/>
            <person name="Li M."/>
            <person name="Ming W."/>
            <person name="Munidasa M."/>
            <person name="Muniz J."/>
            <person name="Nguyen L."/>
            <person name="Hughes D."/>
            <person name="Osuji N."/>
            <person name="Pu L.-L."/>
            <person name="Puazo M."/>
            <person name="Qu C."/>
            <person name="Quiroz J."/>
            <person name="Raj R."/>
            <person name="Weissenberger G."/>
            <person name="Xin Y."/>
            <person name="Zou X."/>
            <person name="Han Y."/>
            <person name="Worley K."/>
            <person name="Muzny D."/>
            <person name="Gibbs R."/>
        </authorList>
    </citation>
    <scope>NUCLEOTIDE SEQUENCE</scope>
    <source>
        <strain evidence="1">Sampled in the wild</strain>
    </source>
</reference>
<evidence type="ECO:0000313" key="2">
    <source>
        <dbReference type="Proteomes" id="UP000792457"/>
    </source>
</evidence>
<keyword evidence="2" id="KW-1185">Reference proteome</keyword>
<sequence>MSKDKAALLDVGLFIMTSYVKPWLKYILAVKAPYQDLCLLKLMKAYEKIDKSIAKVTLRKIGRHLWYLTDEVSVLSLFDDDVNQETKVKMVENLTKRIYQLMVNITSHRRKNFAVHCMKNIYSFISVRSNSLFNCLKINDSSLHQCPTMWSNNASFQEARKKV</sequence>
<dbReference type="OrthoDB" id="6776719at2759"/>
<dbReference type="AlphaFoldDB" id="A0A8K0KMR4"/>
<dbReference type="EMBL" id="KZ309128">
    <property type="protein sequence ID" value="KAG8237143.1"/>
    <property type="molecule type" value="Genomic_DNA"/>
</dbReference>
<evidence type="ECO:0000313" key="1">
    <source>
        <dbReference type="EMBL" id="KAG8237143.1"/>
    </source>
</evidence>
<gene>
    <name evidence="1" type="ORF">J437_LFUL011191</name>
</gene>
<organism evidence="1 2">
    <name type="scientific">Ladona fulva</name>
    <name type="common">Scarce chaser dragonfly</name>
    <name type="synonym">Libellula fulva</name>
    <dbReference type="NCBI Taxonomy" id="123851"/>
    <lineage>
        <taxon>Eukaryota</taxon>
        <taxon>Metazoa</taxon>
        <taxon>Ecdysozoa</taxon>
        <taxon>Arthropoda</taxon>
        <taxon>Hexapoda</taxon>
        <taxon>Insecta</taxon>
        <taxon>Pterygota</taxon>
        <taxon>Palaeoptera</taxon>
        <taxon>Odonata</taxon>
        <taxon>Epiprocta</taxon>
        <taxon>Anisoptera</taxon>
        <taxon>Libelluloidea</taxon>
        <taxon>Libellulidae</taxon>
        <taxon>Ladona</taxon>
    </lineage>
</organism>
<protein>
    <submittedName>
        <fullName evidence="1">Uncharacterized protein</fullName>
    </submittedName>
</protein>